<organism evidence="1 2">
    <name type="scientific">Claviceps purpurea (strain 20.1)</name>
    <name type="common">Ergot fungus</name>
    <name type="synonym">Sphacelia segetum</name>
    <dbReference type="NCBI Taxonomy" id="1111077"/>
    <lineage>
        <taxon>Eukaryota</taxon>
        <taxon>Fungi</taxon>
        <taxon>Dikarya</taxon>
        <taxon>Ascomycota</taxon>
        <taxon>Pezizomycotina</taxon>
        <taxon>Sordariomycetes</taxon>
        <taxon>Hypocreomycetidae</taxon>
        <taxon>Hypocreales</taxon>
        <taxon>Clavicipitaceae</taxon>
        <taxon>Claviceps</taxon>
    </lineage>
</organism>
<dbReference type="HOGENOM" id="CLU_1992388_0_0_1"/>
<protein>
    <submittedName>
        <fullName evidence="1">Uncharacterized protein</fullName>
    </submittedName>
</protein>
<accession>M1W086</accession>
<dbReference type="OrthoDB" id="10440860at2759"/>
<evidence type="ECO:0000313" key="1">
    <source>
        <dbReference type="EMBL" id="CCE29016.1"/>
    </source>
</evidence>
<dbReference type="AlphaFoldDB" id="M1W086"/>
<gene>
    <name evidence="1" type="ORF">CPUR_02707</name>
</gene>
<dbReference type="EMBL" id="CAGA01000011">
    <property type="protein sequence ID" value="CCE29016.1"/>
    <property type="molecule type" value="Genomic_DNA"/>
</dbReference>
<dbReference type="Proteomes" id="UP000016801">
    <property type="component" value="Unassembled WGS sequence"/>
</dbReference>
<dbReference type="VEuPathDB" id="FungiDB:CPUR_02707"/>
<name>M1W086_CLAP2</name>
<reference evidence="1 2" key="1">
    <citation type="journal article" date="2013" name="PLoS Genet.">
        <title>Plant-symbiotic fungi as chemical engineers: Multi-genome analysis of the Clavicipitaceae reveals dynamics of alkaloid loci.</title>
        <authorList>
            <person name="Schardl C.L."/>
            <person name="Young C.A."/>
            <person name="Hesse U."/>
            <person name="Amyotte S.G."/>
            <person name="Andreeva K."/>
            <person name="Calie P.J."/>
            <person name="Fleetwood D.J."/>
            <person name="Haws D.C."/>
            <person name="Moore N."/>
            <person name="Oeser B."/>
            <person name="Panaccione D.G."/>
            <person name="Schweri K.K."/>
            <person name="Voisey C.R."/>
            <person name="Farman M.L."/>
            <person name="Jaromczyk J.W."/>
            <person name="Roe B.A."/>
            <person name="O'Sullivan D.M."/>
            <person name="Scott B."/>
            <person name="Tudzynski P."/>
            <person name="An Z."/>
            <person name="Arnaoudova E.G."/>
            <person name="Bullock C.T."/>
            <person name="Charlton N.D."/>
            <person name="Chen L."/>
            <person name="Cox M."/>
            <person name="Dinkins R.D."/>
            <person name="Florea S."/>
            <person name="Glenn A.E."/>
            <person name="Gordon A."/>
            <person name="Gueldener U."/>
            <person name="Harris D.R."/>
            <person name="Hollin W."/>
            <person name="Jaromczyk J."/>
            <person name="Johnson R.D."/>
            <person name="Khan A.K."/>
            <person name="Leistner E."/>
            <person name="Leuchtmann A."/>
            <person name="Li C."/>
            <person name="Liu J."/>
            <person name="Liu J."/>
            <person name="Liu M."/>
            <person name="Mace W."/>
            <person name="Machado C."/>
            <person name="Nagabhyru P."/>
            <person name="Pan J."/>
            <person name="Schmid J."/>
            <person name="Sugawara K."/>
            <person name="Steiner U."/>
            <person name="Takach J.E."/>
            <person name="Tanaka E."/>
            <person name="Webb J.S."/>
            <person name="Wilson E.V."/>
            <person name="Wiseman J.L."/>
            <person name="Yoshida R."/>
            <person name="Zeng Z."/>
        </authorList>
    </citation>
    <scope>NUCLEOTIDE SEQUENCE [LARGE SCALE GENOMIC DNA]</scope>
    <source>
        <strain evidence="1 2">20.1</strain>
    </source>
</reference>
<sequence>MKQLGLGRAVAISSQYGNLIDDKGIDCAAWPSRTTASRTSIPAVWRPALARESCNRIDTLPARPERLMSSTCTLFSPQPGPDVFVPCAQRYVLTPDIVHTLANDTFAQTASNARFRVWSRIGLGT</sequence>
<keyword evidence="2" id="KW-1185">Reference proteome</keyword>
<comment type="caution">
    <text evidence="1">The sequence shown here is derived from an EMBL/GenBank/DDBJ whole genome shotgun (WGS) entry which is preliminary data.</text>
</comment>
<evidence type="ECO:0000313" key="2">
    <source>
        <dbReference type="Proteomes" id="UP000016801"/>
    </source>
</evidence>
<proteinExistence type="predicted"/>